<evidence type="ECO:0000256" key="3">
    <source>
        <dbReference type="ARBA" id="ARBA00022448"/>
    </source>
</evidence>
<dbReference type="InterPro" id="IPR006170">
    <property type="entry name" value="PBP/GOBP"/>
</dbReference>
<evidence type="ECO:0000256" key="1">
    <source>
        <dbReference type="ARBA" id="ARBA00004613"/>
    </source>
</evidence>
<comment type="similarity">
    <text evidence="2">Belongs to the PBP/GOBP family.</text>
</comment>
<keyword evidence="6" id="KW-0552">Olfaction</keyword>
<dbReference type="GO" id="GO:0005549">
    <property type="term" value="F:odorant binding"/>
    <property type="evidence" value="ECO:0007669"/>
    <property type="project" value="InterPro"/>
</dbReference>
<evidence type="ECO:0000256" key="2">
    <source>
        <dbReference type="ARBA" id="ARBA00008098"/>
    </source>
</evidence>
<dbReference type="VEuPathDB" id="VectorBase:AFAF007595"/>
<comment type="subcellular location">
    <subcellularLocation>
        <location evidence="1">Secreted</location>
    </subcellularLocation>
</comment>
<evidence type="ECO:0000256" key="5">
    <source>
        <dbReference type="ARBA" id="ARBA00022606"/>
    </source>
</evidence>
<dbReference type="Gene3D" id="1.10.238.270">
    <property type="match status" value="1"/>
</dbReference>
<reference evidence="8" key="2">
    <citation type="submission" date="2020-05" db="UniProtKB">
        <authorList>
            <consortium name="EnsemblMetazoa"/>
        </authorList>
    </citation>
    <scope>IDENTIFICATION</scope>
    <source>
        <strain evidence="8">FAR1</strain>
    </source>
</reference>
<keyword evidence="7" id="KW-1015">Disulfide bond</keyword>
<evidence type="ECO:0000313" key="9">
    <source>
        <dbReference type="Proteomes" id="UP000075886"/>
    </source>
</evidence>
<dbReference type="SUPFAM" id="SSF47565">
    <property type="entry name" value="Insect pheromone/odorant-binding proteins"/>
    <property type="match status" value="1"/>
</dbReference>
<keyword evidence="9" id="KW-1185">Reference proteome</keyword>
<reference evidence="9" key="1">
    <citation type="submission" date="2014-01" db="EMBL/GenBank/DDBJ databases">
        <title>The Genome Sequence of Anopheles farauti FAR1 (V2).</title>
        <authorList>
            <consortium name="The Broad Institute Genomics Platform"/>
            <person name="Neafsey D.E."/>
            <person name="Besansky N."/>
            <person name="Howell P."/>
            <person name="Walton C."/>
            <person name="Young S.K."/>
            <person name="Zeng Q."/>
            <person name="Gargeya S."/>
            <person name="Fitzgerald M."/>
            <person name="Haas B."/>
            <person name="Abouelleil A."/>
            <person name="Allen A.W."/>
            <person name="Alvarado L."/>
            <person name="Arachchi H.M."/>
            <person name="Berlin A.M."/>
            <person name="Chapman S.B."/>
            <person name="Gainer-Dewar J."/>
            <person name="Goldberg J."/>
            <person name="Griggs A."/>
            <person name="Gujja S."/>
            <person name="Hansen M."/>
            <person name="Howarth C."/>
            <person name="Imamovic A."/>
            <person name="Ireland A."/>
            <person name="Larimer J."/>
            <person name="McCowan C."/>
            <person name="Murphy C."/>
            <person name="Pearson M."/>
            <person name="Poon T.W."/>
            <person name="Priest M."/>
            <person name="Roberts A."/>
            <person name="Saif S."/>
            <person name="Shea T."/>
            <person name="Sisk P."/>
            <person name="Sykes S."/>
            <person name="Wortman J."/>
            <person name="Nusbaum C."/>
            <person name="Birren B."/>
        </authorList>
    </citation>
    <scope>NUCLEOTIDE SEQUENCE [LARGE SCALE GENOMIC DNA]</scope>
    <source>
        <strain evidence="9">FAR1</strain>
    </source>
</reference>
<keyword evidence="5" id="KW-0716">Sensory transduction</keyword>
<name>A0A182QCU4_9DIPT</name>
<evidence type="ECO:0000256" key="7">
    <source>
        <dbReference type="ARBA" id="ARBA00023157"/>
    </source>
</evidence>
<proteinExistence type="inferred from homology"/>
<dbReference type="Pfam" id="PF01395">
    <property type="entry name" value="PBP_GOBP"/>
    <property type="match status" value="1"/>
</dbReference>
<dbReference type="InterPro" id="IPR052295">
    <property type="entry name" value="Odorant-binding_protein"/>
</dbReference>
<dbReference type="PANTHER" id="PTHR21066">
    <property type="entry name" value="ODORANT-BINDING PROTEIN 59A-RELATED"/>
    <property type="match status" value="1"/>
</dbReference>
<dbReference type="PANTHER" id="PTHR21066:SF3">
    <property type="entry name" value="IP02236P"/>
    <property type="match status" value="1"/>
</dbReference>
<evidence type="ECO:0000313" key="8">
    <source>
        <dbReference type="EnsemblMetazoa" id="AFAF007595-PA"/>
    </source>
</evidence>
<evidence type="ECO:0000256" key="4">
    <source>
        <dbReference type="ARBA" id="ARBA00022525"/>
    </source>
</evidence>
<dbReference type="Proteomes" id="UP000075886">
    <property type="component" value="Unassembled WGS sequence"/>
</dbReference>
<dbReference type="GO" id="GO:0005576">
    <property type="term" value="C:extracellular region"/>
    <property type="evidence" value="ECO:0007669"/>
    <property type="project" value="UniProtKB-SubCell"/>
</dbReference>
<dbReference type="AlphaFoldDB" id="A0A182QCU4"/>
<organism evidence="8 9">
    <name type="scientific">Anopheles farauti</name>
    <dbReference type="NCBI Taxonomy" id="69004"/>
    <lineage>
        <taxon>Eukaryota</taxon>
        <taxon>Metazoa</taxon>
        <taxon>Ecdysozoa</taxon>
        <taxon>Arthropoda</taxon>
        <taxon>Hexapoda</taxon>
        <taxon>Insecta</taxon>
        <taxon>Pterygota</taxon>
        <taxon>Neoptera</taxon>
        <taxon>Endopterygota</taxon>
        <taxon>Diptera</taxon>
        <taxon>Nematocera</taxon>
        <taxon>Culicoidea</taxon>
        <taxon>Culicidae</taxon>
        <taxon>Anophelinae</taxon>
        <taxon>Anopheles</taxon>
    </lineage>
</organism>
<sequence length="110" mass="12312">MLDKQMCFVECAFTNMGALKENDVIDPEPLYTYYARFDSSYREVVVKAISSCANIQDVIRQDVKDMGTSCSAFALVFHLCVAQLTLKNCPADRWKSSLLCNKLRAGVPSC</sequence>
<dbReference type="InterPro" id="IPR036728">
    <property type="entry name" value="PBP_GOBP_sf"/>
</dbReference>
<dbReference type="EnsemblMetazoa" id="AFAF007595-RA">
    <property type="protein sequence ID" value="AFAF007595-PA"/>
    <property type="gene ID" value="AFAF007595"/>
</dbReference>
<keyword evidence="3" id="KW-0813">Transport</keyword>
<accession>A0A182QCU4</accession>
<dbReference type="EMBL" id="AXCN02000934">
    <property type="status" value="NOT_ANNOTATED_CDS"/>
    <property type="molecule type" value="Genomic_DNA"/>
</dbReference>
<protein>
    <submittedName>
        <fullName evidence="8">Uncharacterized protein</fullName>
    </submittedName>
</protein>
<evidence type="ECO:0000256" key="6">
    <source>
        <dbReference type="ARBA" id="ARBA00022725"/>
    </source>
</evidence>
<keyword evidence="4" id="KW-0964">Secreted</keyword>
<dbReference type="GO" id="GO:0007608">
    <property type="term" value="P:sensory perception of smell"/>
    <property type="evidence" value="ECO:0007669"/>
    <property type="project" value="UniProtKB-KW"/>
</dbReference>